<evidence type="ECO:0000313" key="2">
    <source>
        <dbReference type="Proteomes" id="UP000295351"/>
    </source>
</evidence>
<sequence length="119" mass="13097">MTEKTTPSFNVDIHMAGDINAAALIIQRYAAETGLCVTLMPQSFIYTGGREEGFRVGFINYPRFPKEPGDIVARATDLARNLIVGLGQHSYSIVTPLETTWYSRRPDDAISTSGGDREV</sequence>
<keyword evidence="2" id="KW-1185">Reference proteome</keyword>
<name>A0A4V2RG36_SHIGR</name>
<reference evidence="1 2" key="1">
    <citation type="submission" date="2019-03" db="EMBL/GenBank/DDBJ databases">
        <title>Genomic Encyclopedia of Type Strains, Phase IV (KMG-IV): sequencing the most valuable type-strain genomes for metagenomic binning, comparative biology and taxonomic classification.</title>
        <authorList>
            <person name="Goeker M."/>
        </authorList>
    </citation>
    <scope>NUCLEOTIDE SEQUENCE [LARGE SCALE GENOMIC DNA]</scope>
    <source>
        <strain evidence="1 2">DSM 18401</strain>
    </source>
</reference>
<dbReference type="EMBL" id="SLVX01000031">
    <property type="protein sequence ID" value="TCN34960.1"/>
    <property type="molecule type" value="Genomic_DNA"/>
</dbReference>
<dbReference type="RefSeq" id="WP_133036700.1">
    <property type="nucleotide sequence ID" value="NZ_BAABEI010000012.1"/>
</dbReference>
<dbReference type="Proteomes" id="UP000295351">
    <property type="component" value="Unassembled WGS sequence"/>
</dbReference>
<comment type="caution">
    <text evidence="1">The sequence shown here is derived from an EMBL/GenBank/DDBJ whole genome shotgun (WGS) entry which is preliminary data.</text>
</comment>
<proteinExistence type="predicted"/>
<dbReference type="AlphaFoldDB" id="A0A4V2RG36"/>
<gene>
    <name evidence="1" type="ORF">EV665_13141</name>
</gene>
<protein>
    <submittedName>
        <fullName evidence="1">Uncharacterized protein</fullName>
    </submittedName>
</protein>
<evidence type="ECO:0000313" key="1">
    <source>
        <dbReference type="EMBL" id="TCN34960.1"/>
    </source>
</evidence>
<organism evidence="1 2">
    <name type="scientific">Shinella granuli</name>
    <dbReference type="NCBI Taxonomy" id="323621"/>
    <lineage>
        <taxon>Bacteria</taxon>
        <taxon>Pseudomonadati</taxon>
        <taxon>Pseudomonadota</taxon>
        <taxon>Alphaproteobacteria</taxon>
        <taxon>Hyphomicrobiales</taxon>
        <taxon>Rhizobiaceae</taxon>
        <taxon>Shinella</taxon>
    </lineage>
</organism>
<accession>A0A4V2RG36</accession>